<feature type="coiled-coil region" evidence="1">
    <location>
        <begin position="59"/>
        <end position="86"/>
    </location>
</feature>
<reference evidence="2 3" key="1">
    <citation type="submission" date="2019-07" db="EMBL/GenBank/DDBJ databases">
        <title>De Novo Assembly of kiwifruit Actinidia rufa.</title>
        <authorList>
            <person name="Sugita-Konishi S."/>
            <person name="Sato K."/>
            <person name="Mori E."/>
            <person name="Abe Y."/>
            <person name="Kisaki G."/>
            <person name="Hamano K."/>
            <person name="Suezawa K."/>
            <person name="Otani M."/>
            <person name="Fukuda T."/>
            <person name="Manabe T."/>
            <person name="Gomi K."/>
            <person name="Tabuchi M."/>
            <person name="Akimitsu K."/>
            <person name="Kataoka I."/>
        </authorList>
    </citation>
    <scope>NUCLEOTIDE SEQUENCE [LARGE SCALE GENOMIC DNA]</scope>
    <source>
        <strain evidence="3">cv. Fuchu</strain>
    </source>
</reference>
<evidence type="ECO:0000313" key="3">
    <source>
        <dbReference type="Proteomes" id="UP000585474"/>
    </source>
</evidence>
<accession>A0A7J0GJY1</accession>
<organism evidence="2 3">
    <name type="scientific">Actinidia rufa</name>
    <dbReference type="NCBI Taxonomy" id="165716"/>
    <lineage>
        <taxon>Eukaryota</taxon>
        <taxon>Viridiplantae</taxon>
        <taxon>Streptophyta</taxon>
        <taxon>Embryophyta</taxon>
        <taxon>Tracheophyta</taxon>
        <taxon>Spermatophyta</taxon>
        <taxon>Magnoliopsida</taxon>
        <taxon>eudicotyledons</taxon>
        <taxon>Gunneridae</taxon>
        <taxon>Pentapetalae</taxon>
        <taxon>asterids</taxon>
        <taxon>Ericales</taxon>
        <taxon>Actinidiaceae</taxon>
        <taxon>Actinidia</taxon>
    </lineage>
</organism>
<proteinExistence type="predicted"/>
<evidence type="ECO:0000256" key="1">
    <source>
        <dbReference type="SAM" id="Coils"/>
    </source>
</evidence>
<dbReference type="Proteomes" id="UP000585474">
    <property type="component" value="Unassembled WGS sequence"/>
</dbReference>
<dbReference type="AlphaFoldDB" id="A0A7J0GJY1"/>
<sequence length="198" mass="21986">MVELKKQVMVVDSSKDHGTSLALSRAIMLPKDVANLIEVDSKEIRDLLVMQQVQSLQRASAISERMKEQSAEIKKSKKKISSLEKQTRLDSQVVKKARLKLATTVQKRDARNIAISEGRVEVVAIQLEKIMTSSWPIFALVFSTPKHSASKAAPPVIEPVDPPQAYSPLVLVDFNEEEMLEEADEIPEKSPEVVGELG</sequence>
<keyword evidence="1" id="KW-0175">Coiled coil</keyword>
<comment type="caution">
    <text evidence="2">The sequence shown here is derived from an EMBL/GenBank/DDBJ whole genome shotgun (WGS) entry which is preliminary data.</text>
</comment>
<name>A0A7J0GJY1_9ERIC</name>
<dbReference type="EMBL" id="BJWL01000022">
    <property type="protein sequence ID" value="GFZ11110.1"/>
    <property type="molecule type" value="Genomic_DNA"/>
</dbReference>
<gene>
    <name evidence="2" type="ORF">Acr_22g0005080</name>
</gene>
<evidence type="ECO:0000313" key="2">
    <source>
        <dbReference type="EMBL" id="GFZ11110.1"/>
    </source>
</evidence>
<keyword evidence="3" id="KW-1185">Reference proteome</keyword>
<protein>
    <submittedName>
        <fullName evidence="2">Uncharacterized protein</fullName>
    </submittedName>
</protein>